<keyword evidence="3" id="KW-1185">Reference proteome</keyword>
<feature type="transmembrane region" description="Helical" evidence="1">
    <location>
        <begin position="183"/>
        <end position="204"/>
    </location>
</feature>
<accession>A0A1H1AGY9</accession>
<evidence type="ECO:0000313" key="2">
    <source>
        <dbReference type="EMBL" id="SDQ38952.1"/>
    </source>
</evidence>
<reference evidence="3" key="1">
    <citation type="submission" date="2016-10" db="EMBL/GenBank/DDBJ databases">
        <authorList>
            <person name="Varghese N."/>
            <person name="Submissions S."/>
        </authorList>
    </citation>
    <scope>NUCLEOTIDE SEQUENCE [LARGE SCALE GENOMIC DNA]</scope>
    <source>
        <strain evidence="3">DSM 24767</strain>
    </source>
</reference>
<feature type="transmembrane region" description="Helical" evidence="1">
    <location>
        <begin position="56"/>
        <end position="82"/>
    </location>
</feature>
<feature type="transmembrane region" description="Helical" evidence="1">
    <location>
        <begin position="250"/>
        <end position="271"/>
    </location>
</feature>
<dbReference type="STRING" id="1095778.SAMN04489842_0692"/>
<feature type="transmembrane region" description="Helical" evidence="1">
    <location>
        <begin position="160"/>
        <end position="177"/>
    </location>
</feature>
<name>A0A1H1AGY9_NATTX</name>
<gene>
    <name evidence="2" type="ORF">SAMN04489842_0692</name>
</gene>
<sequence length="290" mass="28674">MKYRPGPSGVVVLSIVLGTRRPVVDVSPITHVVVGATTPSLVAVTARLVAGVAGPVALFCPLASLTVLEAAAGLGVFAVAALRSIGFELVGIHSTGAVPATLGSATLSAMVATATVSSALFALGLLSVGSPVAVVIVSAASVLFPSPVVVPVVGSTRSTLIVSLGGLLPPALAASFVREALTSLVATTLGLALSRTVLVAVLLFDLAARPSLLHAVTLVSLLSVLALRSLSVRLSAPLSSPARSALLSAAGPLVFHAPALPLVILVPSLAASRLSPTATWILAATASALQ</sequence>
<keyword evidence="1" id="KW-0472">Membrane</keyword>
<dbReference type="AlphaFoldDB" id="A0A1H1AGY9"/>
<organism evidence="2 3">
    <name type="scientific">Natronobacterium texcoconense</name>
    <dbReference type="NCBI Taxonomy" id="1095778"/>
    <lineage>
        <taxon>Archaea</taxon>
        <taxon>Methanobacteriati</taxon>
        <taxon>Methanobacteriota</taxon>
        <taxon>Stenosarchaea group</taxon>
        <taxon>Halobacteria</taxon>
        <taxon>Halobacteriales</taxon>
        <taxon>Natrialbaceae</taxon>
        <taxon>Natronobacterium</taxon>
    </lineage>
</organism>
<feature type="transmembrane region" description="Helical" evidence="1">
    <location>
        <begin position="211"/>
        <end position="230"/>
    </location>
</feature>
<protein>
    <submittedName>
        <fullName evidence="2">Uncharacterized protein</fullName>
    </submittedName>
</protein>
<keyword evidence="1" id="KW-0812">Transmembrane</keyword>
<proteinExistence type="predicted"/>
<evidence type="ECO:0000256" key="1">
    <source>
        <dbReference type="SAM" id="Phobius"/>
    </source>
</evidence>
<dbReference type="Proteomes" id="UP000198848">
    <property type="component" value="Unassembled WGS sequence"/>
</dbReference>
<evidence type="ECO:0000313" key="3">
    <source>
        <dbReference type="Proteomes" id="UP000198848"/>
    </source>
</evidence>
<dbReference type="EMBL" id="FNLC01000001">
    <property type="protein sequence ID" value="SDQ38952.1"/>
    <property type="molecule type" value="Genomic_DNA"/>
</dbReference>
<keyword evidence="1" id="KW-1133">Transmembrane helix</keyword>